<evidence type="ECO:0000313" key="3">
    <source>
        <dbReference type="Proteomes" id="UP001501047"/>
    </source>
</evidence>
<comment type="caution">
    <text evidence="2">The sequence shown here is derived from an EMBL/GenBank/DDBJ whole genome shotgun (WGS) entry which is preliminary data.</text>
</comment>
<dbReference type="InterPro" id="IPR000182">
    <property type="entry name" value="GNAT_dom"/>
</dbReference>
<keyword evidence="3" id="KW-1185">Reference proteome</keyword>
<dbReference type="InterPro" id="IPR016181">
    <property type="entry name" value="Acyl_CoA_acyltransferase"/>
</dbReference>
<dbReference type="EMBL" id="BAAACI010000008">
    <property type="protein sequence ID" value="GAA0778132.1"/>
    <property type="molecule type" value="Genomic_DNA"/>
</dbReference>
<dbReference type="PANTHER" id="PTHR43792:SF1">
    <property type="entry name" value="N-ACETYLTRANSFERASE DOMAIN-CONTAINING PROTEIN"/>
    <property type="match status" value="1"/>
</dbReference>
<reference evidence="2 3" key="1">
    <citation type="journal article" date="2019" name="Int. J. Syst. Evol. Microbiol.">
        <title>The Global Catalogue of Microorganisms (GCM) 10K type strain sequencing project: providing services to taxonomists for standard genome sequencing and annotation.</title>
        <authorList>
            <consortium name="The Broad Institute Genomics Platform"/>
            <consortium name="The Broad Institute Genome Sequencing Center for Infectious Disease"/>
            <person name="Wu L."/>
            <person name="Ma J."/>
        </authorList>
    </citation>
    <scope>NUCLEOTIDE SEQUENCE [LARGE SCALE GENOMIC DNA]</scope>
    <source>
        <strain evidence="2 3">JCM 1417</strain>
    </source>
</reference>
<dbReference type="Gene3D" id="3.40.630.30">
    <property type="match status" value="1"/>
</dbReference>
<gene>
    <name evidence="2" type="ORF">GCM10008908_34500</name>
</gene>
<sequence>MNFNKLFESYPKIESEEILLKQIEKYDLDDYIEINMDERLYQYKPGEPRKTVSAVENIIGHHERDFLKRKIINLGIYSKEENNKMIGVAEIFDFDSKVNSVTIGYTLNYNYWGKGIATKTTKLLLDFIFNEIDVNRVQAFVMPENVKSRKVLLRNNFIEEGTIRQGYFWKGRGVVDLVLYSVLKAEYMAK</sequence>
<dbReference type="RefSeq" id="WP_343827778.1">
    <property type="nucleotide sequence ID" value="NZ_BAAACI010000008.1"/>
</dbReference>
<dbReference type="Proteomes" id="UP001501047">
    <property type="component" value="Unassembled WGS sequence"/>
</dbReference>
<dbReference type="PROSITE" id="PS51186">
    <property type="entry name" value="GNAT"/>
    <property type="match status" value="1"/>
</dbReference>
<evidence type="ECO:0000259" key="1">
    <source>
        <dbReference type="PROSITE" id="PS51186"/>
    </source>
</evidence>
<organism evidence="2 3">
    <name type="scientific">Clostridium subterminale</name>
    <dbReference type="NCBI Taxonomy" id="1550"/>
    <lineage>
        <taxon>Bacteria</taxon>
        <taxon>Bacillati</taxon>
        <taxon>Bacillota</taxon>
        <taxon>Clostridia</taxon>
        <taxon>Eubacteriales</taxon>
        <taxon>Clostridiaceae</taxon>
        <taxon>Clostridium</taxon>
    </lineage>
</organism>
<evidence type="ECO:0000313" key="2">
    <source>
        <dbReference type="EMBL" id="GAA0778132.1"/>
    </source>
</evidence>
<protein>
    <submittedName>
        <fullName evidence="2">GNAT family protein</fullName>
    </submittedName>
</protein>
<proteinExistence type="predicted"/>
<feature type="domain" description="N-acetyltransferase" evidence="1">
    <location>
        <begin position="18"/>
        <end position="190"/>
    </location>
</feature>
<dbReference type="PANTHER" id="PTHR43792">
    <property type="entry name" value="GNAT FAMILY, PUTATIVE (AFU_ORTHOLOGUE AFUA_3G00765)-RELATED-RELATED"/>
    <property type="match status" value="1"/>
</dbReference>
<dbReference type="SUPFAM" id="SSF55729">
    <property type="entry name" value="Acyl-CoA N-acyltransferases (Nat)"/>
    <property type="match status" value="1"/>
</dbReference>
<dbReference type="InterPro" id="IPR051531">
    <property type="entry name" value="N-acetyltransferase"/>
</dbReference>
<name>A0ABN1KX48_CLOSU</name>
<dbReference type="Pfam" id="PF13302">
    <property type="entry name" value="Acetyltransf_3"/>
    <property type="match status" value="1"/>
</dbReference>
<accession>A0ABN1KX48</accession>